<sequence>MIKAIIIDDEIHCIERLKKILLNHFSMSIQLVGTYKTVSGGKKAIEILNPDLIFLDIQLKSQSGFDLLNEIGKVNIHVIFTTAFEEYAIKAFKFNAIDYLLKPIDPSELADAIVRLQGEMKKNQQSEKFEILFKSLCEEKKSNKKIAVPTMNGLVILNISDIIRCQSDVNYTYIFLESGEKMMVSKSLKEFELLLKDYQFYRVHNSHLVNLDFIKSYFKGKGGYLELLDGSSVEVSSRRKSGLLVKLNKG</sequence>
<name>A0ABV5J159_9BACT</name>
<dbReference type="SUPFAM" id="SSF52172">
    <property type="entry name" value="CheY-like"/>
    <property type="match status" value="1"/>
</dbReference>
<feature type="domain" description="HTH LytTR-type" evidence="3">
    <location>
        <begin position="146"/>
        <end position="249"/>
    </location>
</feature>
<dbReference type="SMART" id="SM00850">
    <property type="entry name" value="LytTR"/>
    <property type="match status" value="1"/>
</dbReference>
<dbReference type="PANTHER" id="PTHR37299">
    <property type="entry name" value="TRANSCRIPTIONAL REGULATOR-RELATED"/>
    <property type="match status" value="1"/>
</dbReference>
<dbReference type="InterPro" id="IPR001789">
    <property type="entry name" value="Sig_transdc_resp-reg_receiver"/>
</dbReference>
<dbReference type="InterPro" id="IPR011006">
    <property type="entry name" value="CheY-like_superfamily"/>
</dbReference>
<accession>A0ABV5J159</accession>
<feature type="modified residue" description="4-aspartylphosphate" evidence="1">
    <location>
        <position position="56"/>
    </location>
</feature>
<dbReference type="RefSeq" id="WP_290249728.1">
    <property type="nucleotide sequence ID" value="NZ_JAUFQT010000002.1"/>
</dbReference>
<dbReference type="PANTHER" id="PTHR37299:SF1">
    <property type="entry name" value="STAGE 0 SPORULATION PROTEIN A HOMOLOG"/>
    <property type="match status" value="1"/>
</dbReference>
<dbReference type="Proteomes" id="UP001589654">
    <property type="component" value="Unassembled WGS sequence"/>
</dbReference>
<dbReference type="InterPro" id="IPR007492">
    <property type="entry name" value="LytTR_DNA-bd_dom"/>
</dbReference>
<evidence type="ECO:0000313" key="4">
    <source>
        <dbReference type="EMBL" id="MFB9210247.1"/>
    </source>
</evidence>
<dbReference type="Gene3D" id="3.40.50.2300">
    <property type="match status" value="1"/>
</dbReference>
<feature type="domain" description="Response regulatory" evidence="2">
    <location>
        <begin position="3"/>
        <end position="117"/>
    </location>
</feature>
<protein>
    <submittedName>
        <fullName evidence="4">LytR/AlgR family response regulator transcription factor</fullName>
    </submittedName>
</protein>
<dbReference type="Pfam" id="PF04397">
    <property type="entry name" value="LytTR"/>
    <property type="match status" value="1"/>
</dbReference>
<dbReference type="Pfam" id="PF00072">
    <property type="entry name" value="Response_reg"/>
    <property type="match status" value="1"/>
</dbReference>
<gene>
    <name evidence="4" type="ORF">ACFFUR_00370</name>
</gene>
<organism evidence="4 5">
    <name type="scientific">Echinicola jeungdonensis</name>
    <dbReference type="NCBI Taxonomy" id="709343"/>
    <lineage>
        <taxon>Bacteria</taxon>
        <taxon>Pseudomonadati</taxon>
        <taxon>Bacteroidota</taxon>
        <taxon>Cytophagia</taxon>
        <taxon>Cytophagales</taxon>
        <taxon>Cyclobacteriaceae</taxon>
        <taxon>Echinicola</taxon>
    </lineage>
</organism>
<comment type="caution">
    <text evidence="4">The sequence shown here is derived from an EMBL/GenBank/DDBJ whole genome shotgun (WGS) entry which is preliminary data.</text>
</comment>
<evidence type="ECO:0000259" key="3">
    <source>
        <dbReference type="PROSITE" id="PS50930"/>
    </source>
</evidence>
<evidence type="ECO:0000259" key="2">
    <source>
        <dbReference type="PROSITE" id="PS50110"/>
    </source>
</evidence>
<dbReference type="PROSITE" id="PS50110">
    <property type="entry name" value="RESPONSE_REGULATORY"/>
    <property type="match status" value="1"/>
</dbReference>
<keyword evidence="1" id="KW-0597">Phosphoprotein</keyword>
<dbReference type="InterPro" id="IPR046947">
    <property type="entry name" value="LytR-like"/>
</dbReference>
<proteinExistence type="predicted"/>
<dbReference type="SMART" id="SM00448">
    <property type="entry name" value="REC"/>
    <property type="match status" value="1"/>
</dbReference>
<dbReference type="PROSITE" id="PS50930">
    <property type="entry name" value="HTH_LYTTR"/>
    <property type="match status" value="1"/>
</dbReference>
<keyword evidence="5" id="KW-1185">Reference proteome</keyword>
<evidence type="ECO:0000313" key="5">
    <source>
        <dbReference type="Proteomes" id="UP001589654"/>
    </source>
</evidence>
<reference evidence="4 5" key="1">
    <citation type="submission" date="2024-09" db="EMBL/GenBank/DDBJ databases">
        <authorList>
            <person name="Sun Q."/>
            <person name="Mori K."/>
        </authorList>
    </citation>
    <scope>NUCLEOTIDE SEQUENCE [LARGE SCALE GENOMIC DNA]</scope>
    <source>
        <strain evidence="4 5">CECT 7682</strain>
    </source>
</reference>
<dbReference type="Gene3D" id="2.40.50.1020">
    <property type="entry name" value="LytTr DNA-binding domain"/>
    <property type="match status" value="1"/>
</dbReference>
<evidence type="ECO:0000256" key="1">
    <source>
        <dbReference type="PROSITE-ProRule" id="PRU00169"/>
    </source>
</evidence>
<dbReference type="EMBL" id="JBHMEW010000005">
    <property type="protein sequence ID" value="MFB9210247.1"/>
    <property type="molecule type" value="Genomic_DNA"/>
</dbReference>